<feature type="compositionally biased region" description="Polar residues" evidence="5">
    <location>
        <begin position="390"/>
        <end position="399"/>
    </location>
</feature>
<comment type="caution">
    <text evidence="8">The sequence shown here is derived from an EMBL/GenBank/DDBJ whole genome shotgun (WGS) entry which is preliminary data.</text>
</comment>
<keyword evidence="2" id="KW-0677">Repeat</keyword>
<keyword evidence="1 6" id="KW-0732">Signal</keyword>
<feature type="domain" description="Ig-like" evidence="7">
    <location>
        <begin position="234"/>
        <end position="326"/>
    </location>
</feature>
<feature type="signal peptide" evidence="6">
    <location>
        <begin position="1"/>
        <end position="18"/>
    </location>
</feature>
<evidence type="ECO:0000256" key="2">
    <source>
        <dbReference type="ARBA" id="ARBA00022737"/>
    </source>
</evidence>
<dbReference type="AlphaFoldDB" id="A0AAV2HMI6"/>
<name>A0AAV2HMI6_LYMST</name>
<sequence>MLHLLAPVLAFFTTQTLCQMSANKAGYPQQNAHTPHISEVSKSVIVVSGQTAVLPCSVDYLGVYKVVWVSGKKTLTFEDRRIVSDERISLERPYVKEWNLHIRKVEPSDSGKYQCQINTDPIQVRNVTLVVHEPPRIIEQLSSPPTVSVREWETVELVCNVTGIPTPRVSWYRVSSGLMDGDDAGAKKLIGNEGEVLVIHNVSRYCDDKYECLAFNNVDPVATREIRVHVEFPPEVRLPNRKLGQTKGKSTILECEITAYPQILSVWKRNGKELQRGMNHVIEVYNEGNKVILSLRIQSVQDEDFGEYECYAHNLLGDDSEKMLLHETPKPEPKTSTTTTIKPTWQQNVDQRHGHHHSNNGENQIRGVGLDGAEPTKSLHYQKGDKEGSRVSSQRQTGDQARGYETSKKSHDNHNQMGAESKSSISDDIRNNNGCDLVTPSTVFIVLPITVLFQTFGCR</sequence>
<dbReference type="SUPFAM" id="SSF48726">
    <property type="entry name" value="Immunoglobulin"/>
    <property type="match status" value="3"/>
</dbReference>
<dbReference type="InterPro" id="IPR013783">
    <property type="entry name" value="Ig-like_fold"/>
</dbReference>
<evidence type="ECO:0000256" key="6">
    <source>
        <dbReference type="SAM" id="SignalP"/>
    </source>
</evidence>
<dbReference type="GO" id="GO:0043005">
    <property type="term" value="C:neuron projection"/>
    <property type="evidence" value="ECO:0007669"/>
    <property type="project" value="TreeGrafter"/>
</dbReference>
<feature type="chain" id="PRO_5043606822" description="Ig-like domain-containing protein" evidence="6">
    <location>
        <begin position="19"/>
        <end position="459"/>
    </location>
</feature>
<protein>
    <recommendedName>
        <fullName evidence="7">Ig-like domain-containing protein</fullName>
    </recommendedName>
</protein>
<gene>
    <name evidence="8" type="ORF">GSLYS_00007759001</name>
</gene>
<dbReference type="SMART" id="SM00408">
    <property type="entry name" value="IGc2"/>
    <property type="match status" value="3"/>
</dbReference>
<dbReference type="InterPro" id="IPR051170">
    <property type="entry name" value="Neural/epithelial_adhesion"/>
</dbReference>
<dbReference type="PANTHER" id="PTHR12231:SF253">
    <property type="entry name" value="DPR-INTERACTING PROTEIN ETA, ISOFORM B-RELATED"/>
    <property type="match status" value="1"/>
</dbReference>
<evidence type="ECO:0000259" key="7">
    <source>
        <dbReference type="PROSITE" id="PS50835"/>
    </source>
</evidence>
<dbReference type="SMART" id="SM00409">
    <property type="entry name" value="IG"/>
    <property type="match status" value="3"/>
</dbReference>
<keyword evidence="4" id="KW-0393">Immunoglobulin domain</keyword>
<dbReference type="InterPro" id="IPR013098">
    <property type="entry name" value="Ig_I-set"/>
</dbReference>
<dbReference type="InterPro" id="IPR003598">
    <property type="entry name" value="Ig_sub2"/>
</dbReference>
<feature type="region of interest" description="Disordered" evidence="5">
    <location>
        <begin position="348"/>
        <end position="427"/>
    </location>
</feature>
<dbReference type="Pfam" id="PF07686">
    <property type="entry name" value="V-set"/>
    <property type="match status" value="1"/>
</dbReference>
<dbReference type="PANTHER" id="PTHR12231">
    <property type="entry name" value="CTX-RELATED TYPE I TRANSMEMBRANE PROTEIN"/>
    <property type="match status" value="1"/>
</dbReference>
<dbReference type="Pfam" id="PF13927">
    <property type="entry name" value="Ig_3"/>
    <property type="match status" value="1"/>
</dbReference>
<feature type="domain" description="Ig-like" evidence="7">
    <location>
        <begin position="135"/>
        <end position="229"/>
    </location>
</feature>
<feature type="compositionally biased region" description="Polar residues" evidence="5">
    <location>
        <begin position="415"/>
        <end position="424"/>
    </location>
</feature>
<evidence type="ECO:0000313" key="8">
    <source>
        <dbReference type="EMBL" id="CAL1533799.1"/>
    </source>
</evidence>
<evidence type="ECO:0000256" key="3">
    <source>
        <dbReference type="ARBA" id="ARBA00023157"/>
    </source>
</evidence>
<dbReference type="PROSITE" id="PS50835">
    <property type="entry name" value="IG_LIKE"/>
    <property type="match status" value="3"/>
</dbReference>
<dbReference type="Proteomes" id="UP001497497">
    <property type="component" value="Unassembled WGS sequence"/>
</dbReference>
<dbReference type="Gene3D" id="2.60.40.10">
    <property type="entry name" value="Immunoglobulins"/>
    <property type="match status" value="3"/>
</dbReference>
<dbReference type="EMBL" id="CAXITT010000152">
    <property type="protein sequence ID" value="CAL1533799.1"/>
    <property type="molecule type" value="Genomic_DNA"/>
</dbReference>
<keyword evidence="9" id="KW-1185">Reference proteome</keyword>
<dbReference type="InterPro" id="IPR013106">
    <property type="entry name" value="Ig_V-set"/>
</dbReference>
<evidence type="ECO:0000256" key="4">
    <source>
        <dbReference type="ARBA" id="ARBA00023319"/>
    </source>
</evidence>
<evidence type="ECO:0000313" key="9">
    <source>
        <dbReference type="Proteomes" id="UP001497497"/>
    </source>
</evidence>
<keyword evidence="3" id="KW-1015">Disulfide bond</keyword>
<dbReference type="InterPro" id="IPR003599">
    <property type="entry name" value="Ig_sub"/>
</dbReference>
<dbReference type="InterPro" id="IPR036179">
    <property type="entry name" value="Ig-like_dom_sf"/>
</dbReference>
<dbReference type="InterPro" id="IPR007110">
    <property type="entry name" value="Ig-like_dom"/>
</dbReference>
<accession>A0AAV2HMI6</accession>
<feature type="compositionally biased region" description="Basic and acidic residues" evidence="5">
    <location>
        <begin position="405"/>
        <end position="414"/>
    </location>
</feature>
<evidence type="ECO:0000256" key="5">
    <source>
        <dbReference type="SAM" id="MobiDB-lite"/>
    </source>
</evidence>
<feature type="domain" description="Ig-like" evidence="7">
    <location>
        <begin position="35"/>
        <end position="128"/>
    </location>
</feature>
<reference evidence="8 9" key="1">
    <citation type="submission" date="2024-04" db="EMBL/GenBank/DDBJ databases">
        <authorList>
            <consortium name="Genoscope - CEA"/>
            <person name="William W."/>
        </authorList>
    </citation>
    <scope>NUCLEOTIDE SEQUENCE [LARGE SCALE GENOMIC DNA]</scope>
</reference>
<evidence type="ECO:0000256" key="1">
    <source>
        <dbReference type="ARBA" id="ARBA00022729"/>
    </source>
</evidence>
<proteinExistence type="predicted"/>
<organism evidence="8 9">
    <name type="scientific">Lymnaea stagnalis</name>
    <name type="common">Great pond snail</name>
    <name type="synonym">Helix stagnalis</name>
    <dbReference type="NCBI Taxonomy" id="6523"/>
    <lineage>
        <taxon>Eukaryota</taxon>
        <taxon>Metazoa</taxon>
        <taxon>Spiralia</taxon>
        <taxon>Lophotrochozoa</taxon>
        <taxon>Mollusca</taxon>
        <taxon>Gastropoda</taxon>
        <taxon>Heterobranchia</taxon>
        <taxon>Euthyneura</taxon>
        <taxon>Panpulmonata</taxon>
        <taxon>Hygrophila</taxon>
        <taxon>Lymnaeoidea</taxon>
        <taxon>Lymnaeidae</taxon>
        <taxon>Lymnaea</taxon>
    </lineage>
</organism>
<dbReference type="Pfam" id="PF07679">
    <property type="entry name" value="I-set"/>
    <property type="match status" value="1"/>
</dbReference>